<dbReference type="Gene3D" id="3.40.50.200">
    <property type="entry name" value="Peptidase S8/S53 domain"/>
    <property type="match status" value="1"/>
</dbReference>
<dbReference type="Proteomes" id="UP000193719">
    <property type="component" value="Unassembled WGS sequence"/>
</dbReference>
<dbReference type="PROSITE" id="PS00138">
    <property type="entry name" value="SUBTILASE_SER"/>
    <property type="match status" value="1"/>
</dbReference>
<dbReference type="Pfam" id="PF00082">
    <property type="entry name" value="Peptidase_S8"/>
    <property type="match status" value="1"/>
</dbReference>
<dbReference type="InterPro" id="IPR023828">
    <property type="entry name" value="Peptidase_S8_Ser-AS"/>
</dbReference>
<keyword evidence="3 5" id="KW-0378">Hydrolase</keyword>
<dbReference type="InterPro" id="IPR022398">
    <property type="entry name" value="Peptidase_S8_His-AS"/>
</dbReference>
<dbReference type="EMBL" id="MCFH01000009">
    <property type="protein sequence ID" value="ORX55401.1"/>
    <property type="molecule type" value="Genomic_DNA"/>
</dbReference>
<reference evidence="9" key="2">
    <citation type="submission" date="2016-08" db="EMBL/GenBank/DDBJ databases">
        <title>Pervasive Adenine N6-methylation of Active Genes in Fungi.</title>
        <authorList>
            <consortium name="DOE Joint Genome Institute"/>
            <person name="Mondo S.J."/>
            <person name="Dannebaum R.O."/>
            <person name="Kuo R.C."/>
            <person name="Labutti K."/>
            <person name="Haridas S."/>
            <person name="Kuo A."/>
            <person name="Salamov A."/>
            <person name="Ahrendt S.R."/>
            <person name="Lipzen A."/>
            <person name="Sullivan W."/>
            <person name="Andreopoulos W.B."/>
            <person name="Clum A."/>
            <person name="Lindquist E."/>
            <person name="Daum C."/>
            <person name="Ramamoorthy G.K."/>
            <person name="Gryganskyi A."/>
            <person name="Culley D."/>
            <person name="Magnuson J.K."/>
            <person name="James T.Y."/>
            <person name="O'Malley M.A."/>
            <person name="Stajich J.E."/>
            <person name="Spatafora J.W."/>
            <person name="Visel A."/>
            <person name="Grigoriev I.V."/>
        </authorList>
    </citation>
    <scope>NUCLEOTIDE SEQUENCE [LARGE SCALE GENOMIC DNA]</scope>
    <source>
        <strain evidence="9">Finn</strain>
    </source>
</reference>
<keyword evidence="4 5" id="KW-0720">Serine protease</keyword>
<evidence type="ECO:0000256" key="7">
    <source>
        <dbReference type="SAM" id="Phobius"/>
    </source>
</evidence>
<evidence type="ECO:0000256" key="4">
    <source>
        <dbReference type="ARBA" id="ARBA00022825"/>
    </source>
</evidence>
<dbReference type="GO" id="GO:0006508">
    <property type="term" value="P:proteolysis"/>
    <property type="evidence" value="ECO:0007669"/>
    <property type="project" value="UniProtKB-KW"/>
</dbReference>
<dbReference type="InterPro" id="IPR034193">
    <property type="entry name" value="PCSK9_ProteinaseK-like"/>
</dbReference>
<feature type="domain" description="Peptidase S8/S53" evidence="8">
    <location>
        <begin position="207"/>
        <end position="448"/>
    </location>
</feature>
<dbReference type="InterPro" id="IPR036852">
    <property type="entry name" value="Peptidase_S8/S53_dom_sf"/>
</dbReference>
<evidence type="ECO:0000256" key="3">
    <source>
        <dbReference type="ARBA" id="ARBA00022801"/>
    </source>
</evidence>
<evidence type="ECO:0000256" key="5">
    <source>
        <dbReference type="PROSITE-ProRule" id="PRU01240"/>
    </source>
</evidence>
<dbReference type="PROSITE" id="PS00136">
    <property type="entry name" value="SUBTILASE_ASP"/>
    <property type="match status" value="1"/>
</dbReference>
<feature type="transmembrane region" description="Helical" evidence="7">
    <location>
        <begin position="526"/>
        <end position="544"/>
    </location>
</feature>
<keyword evidence="2 5" id="KW-0645">Protease</keyword>
<dbReference type="STRING" id="1754191.A0A1Y1VHZ7"/>
<keyword evidence="7" id="KW-0812">Transmembrane</keyword>
<evidence type="ECO:0000259" key="8">
    <source>
        <dbReference type="Pfam" id="PF00082"/>
    </source>
</evidence>
<dbReference type="GO" id="GO:0004252">
    <property type="term" value="F:serine-type endopeptidase activity"/>
    <property type="evidence" value="ECO:0007669"/>
    <property type="project" value="UniProtKB-UniRule"/>
</dbReference>
<feature type="active site" description="Charge relay system" evidence="5">
    <location>
        <position position="405"/>
    </location>
</feature>
<evidence type="ECO:0000256" key="2">
    <source>
        <dbReference type="ARBA" id="ARBA00022670"/>
    </source>
</evidence>
<dbReference type="PANTHER" id="PTHR43806:SF11">
    <property type="entry name" value="CEREVISIN-RELATED"/>
    <property type="match status" value="1"/>
</dbReference>
<comment type="caution">
    <text evidence="9">The sequence shown here is derived from an EMBL/GenBank/DDBJ whole genome shotgun (WGS) entry which is preliminary data.</text>
</comment>
<protein>
    <submittedName>
        <fullName evidence="9">Subtilisin-like protein</fullName>
    </submittedName>
</protein>
<dbReference type="PANTHER" id="PTHR43806">
    <property type="entry name" value="PEPTIDASE S8"/>
    <property type="match status" value="1"/>
</dbReference>
<dbReference type="GO" id="GO:0005615">
    <property type="term" value="C:extracellular space"/>
    <property type="evidence" value="ECO:0007669"/>
    <property type="project" value="TreeGrafter"/>
</dbReference>
<dbReference type="PROSITE" id="PS51892">
    <property type="entry name" value="SUBTILASE"/>
    <property type="match status" value="1"/>
</dbReference>
<feature type="active site" description="Charge relay system" evidence="5">
    <location>
        <position position="216"/>
    </location>
</feature>
<dbReference type="FunFam" id="3.40.50.200:FF:000007">
    <property type="entry name" value="Subtilisin-like serine protease"/>
    <property type="match status" value="1"/>
</dbReference>
<sequence length="545" mass="61971">MNNKRQENHRRKRAIIKNYLKSKYNLLTLQYNINYHNDIKTNLHEYVEYPIFENIVQPANNKSMSNPILYKSFMFLNEQDIMKKVYESTKDQNIMKRSKEDYQYIINKFMNAINSTEFPIDYIEEDFSVNSDDLSEENYKNLLRLKNKKHKKRSITLNIINKAFKKRRSISNDNIEIQDDNLEWGLDRIDQRQTTGDNIYKYQKNAGRNVNVYIIDTGLNFNHKDYKSRCYHGANFVDNESDDDLYGHGSYVAGIVGGEIHGVAKKVNLISVKVLNKNGSGKSSTVIQGLYWVINNHKNNRENNIGSIANISLGSIKSNALNDAVSIAKKNGILVITSAGNDGGDACNKSPASSKDVISVGAIDKDDHISLFSNRGSCVSIYAPGEDISSSSNISSNSGIKYGTSFSTPFVSGVAALMMSELYNYQQNFSPDRIKNILLNIATNSLTNGDSITQSNNAMIYEYNFENGNRKDSQDNKQTSRIDVFSQSNPNNIYILYNGWNYGFTINNTISSITNFTMKSLSLKEFFQNFIIIYCILLLSYILFL</sequence>
<dbReference type="PRINTS" id="PR00723">
    <property type="entry name" value="SUBTILISIN"/>
</dbReference>
<evidence type="ECO:0000313" key="9">
    <source>
        <dbReference type="EMBL" id="ORX55401.1"/>
    </source>
</evidence>
<dbReference type="InterPro" id="IPR000209">
    <property type="entry name" value="Peptidase_S8/S53_dom"/>
</dbReference>
<evidence type="ECO:0000256" key="6">
    <source>
        <dbReference type="RuleBase" id="RU003355"/>
    </source>
</evidence>
<name>A0A1Y1VHZ7_9FUNG</name>
<reference evidence="9" key="1">
    <citation type="submission" date="2016-08" db="EMBL/GenBank/DDBJ databases">
        <title>Genomes of anaerobic fungi encode conserved fungal cellulosomes for biomass hydrolysis.</title>
        <authorList>
            <consortium name="DOE Joint Genome Institute"/>
            <person name="Haitjema C.H."/>
            <person name="Gilmore S.P."/>
            <person name="Henske J.K."/>
            <person name="Solomon K.V."/>
            <person name="De Groot R."/>
            <person name="Kuo A."/>
            <person name="Mondo S.J."/>
            <person name="Salamov A.A."/>
            <person name="Labutti K."/>
            <person name="Zhao Z."/>
            <person name="Chiniquy J."/>
            <person name="Barry K."/>
            <person name="Brewer H.M."/>
            <person name="Purvine S.O."/>
            <person name="Wright A.T."/>
            <person name="Boxma B."/>
            <person name="Van Alen T."/>
            <person name="Hackstein J.H."/>
            <person name="Baker S.E."/>
            <person name="Grigoriev I.V."/>
            <person name="O'Malley M.A."/>
        </authorList>
    </citation>
    <scope>NUCLEOTIDE SEQUENCE [LARGE SCALE GENOMIC DNA]</scope>
    <source>
        <strain evidence="9">Finn</strain>
    </source>
</reference>
<dbReference type="InterPro" id="IPR050131">
    <property type="entry name" value="Peptidase_S8_subtilisin-like"/>
</dbReference>
<dbReference type="InterPro" id="IPR023827">
    <property type="entry name" value="Peptidase_S8_Asp-AS"/>
</dbReference>
<organism evidence="9 10">
    <name type="scientific">Piromyces finnis</name>
    <dbReference type="NCBI Taxonomy" id="1754191"/>
    <lineage>
        <taxon>Eukaryota</taxon>
        <taxon>Fungi</taxon>
        <taxon>Fungi incertae sedis</taxon>
        <taxon>Chytridiomycota</taxon>
        <taxon>Chytridiomycota incertae sedis</taxon>
        <taxon>Neocallimastigomycetes</taxon>
        <taxon>Neocallimastigales</taxon>
        <taxon>Neocallimastigaceae</taxon>
        <taxon>Piromyces</taxon>
    </lineage>
</organism>
<evidence type="ECO:0000313" key="10">
    <source>
        <dbReference type="Proteomes" id="UP000193719"/>
    </source>
</evidence>
<dbReference type="CDD" id="cd04077">
    <property type="entry name" value="Peptidases_S8_PCSK9_ProteinaseK_like"/>
    <property type="match status" value="1"/>
</dbReference>
<gene>
    <name evidence="9" type="ORF">BCR36DRAFT_410329</name>
</gene>
<keyword evidence="10" id="KW-1185">Reference proteome</keyword>
<dbReference type="InterPro" id="IPR015500">
    <property type="entry name" value="Peptidase_S8_subtilisin-rel"/>
</dbReference>
<proteinExistence type="inferred from homology"/>
<comment type="similarity">
    <text evidence="1 5 6">Belongs to the peptidase S8 family.</text>
</comment>
<evidence type="ECO:0000256" key="1">
    <source>
        <dbReference type="ARBA" id="ARBA00011073"/>
    </source>
</evidence>
<dbReference type="AlphaFoldDB" id="A0A1Y1VHZ7"/>
<keyword evidence="7" id="KW-1133">Transmembrane helix</keyword>
<dbReference type="OrthoDB" id="2157598at2759"/>
<feature type="active site" description="Charge relay system" evidence="5">
    <location>
        <position position="248"/>
    </location>
</feature>
<accession>A0A1Y1VHZ7</accession>
<dbReference type="PROSITE" id="PS00137">
    <property type="entry name" value="SUBTILASE_HIS"/>
    <property type="match status" value="1"/>
</dbReference>
<keyword evidence="7" id="KW-0472">Membrane</keyword>
<dbReference type="SUPFAM" id="SSF52743">
    <property type="entry name" value="Subtilisin-like"/>
    <property type="match status" value="1"/>
</dbReference>